<dbReference type="EMBL" id="AONB01000030">
    <property type="protein sequence ID" value="EXJ09193.1"/>
    <property type="molecule type" value="Genomic_DNA"/>
</dbReference>
<accession>W9UPQ5</accession>
<reference evidence="2 3" key="2">
    <citation type="journal article" date="2015" name="Syst. Appl. Microbiol.">
        <title>Nitrincola nitratireducens sp. nov. isolated from a haloalkaline crater lake.</title>
        <authorList>
            <person name="Singh A."/>
            <person name="Vaidya B."/>
            <person name="Tanuku N.R."/>
            <person name="Pinnaka A.K."/>
        </authorList>
    </citation>
    <scope>NUCLEOTIDE SEQUENCE [LARGE SCALE GENOMIC DNA]</scope>
    <source>
        <strain evidence="2 3">AK23</strain>
    </source>
</reference>
<dbReference type="RefSeq" id="WP_051514667.1">
    <property type="nucleotide sequence ID" value="NZ_AONB01000030.1"/>
</dbReference>
<reference evidence="3" key="1">
    <citation type="submission" date="2012-11" db="EMBL/GenBank/DDBJ databases">
        <authorList>
            <person name="Singh A."/>
            <person name="Pinnaka A.K."/>
            <person name="Vaidya B."/>
        </authorList>
    </citation>
    <scope>NUCLEOTIDE SEQUENCE [LARGE SCALE GENOMIC DNA]</scope>
    <source>
        <strain evidence="3">AK23</strain>
    </source>
</reference>
<dbReference type="Pfam" id="PF01966">
    <property type="entry name" value="HD"/>
    <property type="match status" value="1"/>
</dbReference>
<organism evidence="2 3">
    <name type="scientific">Nitrincola nitratireducens</name>
    <dbReference type="NCBI Taxonomy" id="1229521"/>
    <lineage>
        <taxon>Bacteria</taxon>
        <taxon>Pseudomonadati</taxon>
        <taxon>Pseudomonadota</taxon>
        <taxon>Gammaproteobacteria</taxon>
        <taxon>Oceanospirillales</taxon>
        <taxon>Oceanospirillaceae</taxon>
        <taxon>Nitrincola</taxon>
    </lineage>
</organism>
<evidence type="ECO:0000259" key="1">
    <source>
        <dbReference type="SMART" id="SM00471"/>
    </source>
</evidence>
<dbReference type="OrthoDB" id="6190309at2"/>
<feature type="domain" description="HD/PDEase" evidence="1">
    <location>
        <begin position="160"/>
        <end position="293"/>
    </location>
</feature>
<dbReference type="SMART" id="SM00471">
    <property type="entry name" value="HDc"/>
    <property type="match status" value="1"/>
</dbReference>
<evidence type="ECO:0000313" key="3">
    <source>
        <dbReference type="Proteomes" id="UP000019464"/>
    </source>
</evidence>
<sequence>MKSGQINNQASQEISGFYKVVRVEPKFSFGGEPYEEFTLQQWDQTLKVSNYEKSCIEADCLKLDAIVFVRGQLYTSKHHNDLQPAVIAPVYNDLDVPIRSLPVSNPYSCPDVYAVNEMFNMIDSLGFKPFQTAVSQIFMQDDLMERFIHFPASQMNHHSEKGGLVRHSVAVANLVRCMIEQNDTMMPGAMKETAMVAGLLHDIGKTQTYTETGYDEQKSRLIYHDDLTLELCSPGLKYLDKECPEVADTLRHIWTATCYGSKYGNESKTVLVEYVKYADRLNSASDFQASISRNYQMKGMAKLPNGSMLWVPISREDDFQSKDFNENFTVEADYV</sequence>
<dbReference type="InterPro" id="IPR006674">
    <property type="entry name" value="HD_domain"/>
</dbReference>
<gene>
    <name evidence="2" type="ORF">D791_03890</name>
</gene>
<dbReference type="GO" id="GO:0016787">
    <property type="term" value="F:hydrolase activity"/>
    <property type="evidence" value="ECO:0007669"/>
    <property type="project" value="UniProtKB-KW"/>
</dbReference>
<dbReference type="STRING" id="1229521.D791_03890"/>
<dbReference type="NCBIfam" id="TIGR00277">
    <property type="entry name" value="HDIG"/>
    <property type="match status" value="1"/>
</dbReference>
<proteinExistence type="predicted"/>
<dbReference type="InterPro" id="IPR006675">
    <property type="entry name" value="HDIG_dom"/>
</dbReference>
<dbReference type="Proteomes" id="UP000019464">
    <property type="component" value="Unassembled WGS sequence"/>
</dbReference>
<dbReference type="InterPro" id="IPR003607">
    <property type="entry name" value="HD/PDEase_dom"/>
</dbReference>
<name>W9UPQ5_9GAMM</name>
<protein>
    <submittedName>
        <fullName evidence="2">Putative HD-superfamily hydrolase</fullName>
    </submittedName>
</protein>
<keyword evidence="3" id="KW-1185">Reference proteome</keyword>
<keyword evidence="2" id="KW-0378">Hydrolase</keyword>
<dbReference type="CDD" id="cd00077">
    <property type="entry name" value="HDc"/>
    <property type="match status" value="1"/>
</dbReference>
<dbReference type="SUPFAM" id="SSF109604">
    <property type="entry name" value="HD-domain/PDEase-like"/>
    <property type="match status" value="1"/>
</dbReference>
<evidence type="ECO:0000313" key="2">
    <source>
        <dbReference type="EMBL" id="EXJ09193.1"/>
    </source>
</evidence>
<dbReference type="Gene3D" id="1.10.3210.10">
    <property type="entry name" value="Hypothetical protein af1432"/>
    <property type="match status" value="1"/>
</dbReference>
<comment type="caution">
    <text evidence="2">The sequence shown here is derived from an EMBL/GenBank/DDBJ whole genome shotgun (WGS) entry which is preliminary data.</text>
</comment>
<dbReference type="AlphaFoldDB" id="W9UPQ5"/>